<dbReference type="EMBL" id="FZNO01000008">
    <property type="protein sequence ID" value="SNR47171.1"/>
    <property type="molecule type" value="Genomic_DNA"/>
</dbReference>
<keyword evidence="5" id="KW-1185">Reference proteome</keyword>
<feature type="DNA-binding region" description="H-T-H motif" evidence="2">
    <location>
        <begin position="39"/>
        <end position="58"/>
    </location>
</feature>
<reference evidence="4 5" key="1">
    <citation type="submission" date="2017-06" db="EMBL/GenBank/DDBJ databases">
        <authorList>
            <person name="Kim H.J."/>
            <person name="Triplett B.A."/>
        </authorList>
    </citation>
    <scope>NUCLEOTIDE SEQUENCE [LARGE SCALE GENOMIC DNA]</scope>
    <source>
        <strain evidence="4 5">DSM 44272</strain>
    </source>
</reference>
<dbReference type="Gene3D" id="1.10.357.10">
    <property type="entry name" value="Tetracycline Repressor, domain 2"/>
    <property type="match status" value="1"/>
</dbReference>
<organism evidence="4 5">
    <name type="scientific">Blastococcus mobilis</name>
    <dbReference type="NCBI Taxonomy" id="1938746"/>
    <lineage>
        <taxon>Bacteria</taxon>
        <taxon>Bacillati</taxon>
        <taxon>Actinomycetota</taxon>
        <taxon>Actinomycetes</taxon>
        <taxon>Geodermatophilales</taxon>
        <taxon>Geodermatophilaceae</taxon>
        <taxon>Blastococcus</taxon>
    </lineage>
</organism>
<evidence type="ECO:0000256" key="1">
    <source>
        <dbReference type="ARBA" id="ARBA00023125"/>
    </source>
</evidence>
<dbReference type="InterPro" id="IPR001647">
    <property type="entry name" value="HTH_TetR"/>
</dbReference>
<dbReference type="OrthoDB" id="6929199at2"/>
<dbReference type="PROSITE" id="PS50977">
    <property type="entry name" value="HTH_TETR_2"/>
    <property type="match status" value="1"/>
</dbReference>
<gene>
    <name evidence="4" type="ORF">SAMN06272737_108133</name>
</gene>
<protein>
    <submittedName>
        <fullName evidence="4">Transcriptional regulator, TetR family</fullName>
    </submittedName>
</protein>
<dbReference type="GO" id="GO:0003677">
    <property type="term" value="F:DNA binding"/>
    <property type="evidence" value="ECO:0007669"/>
    <property type="project" value="UniProtKB-UniRule"/>
</dbReference>
<accession>A0A238WLD4</accession>
<dbReference type="Pfam" id="PF00440">
    <property type="entry name" value="TetR_N"/>
    <property type="match status" value="1"/>
</dbReference>
<feature type="domain" description="HTH tetR-type" evidence="3">
    <location>
        <begin position="16"/>
        <end position="76"/>
    </location>
</feature>
<dbReference type="RefSeq" id="WP_089336297.1">
    <property type="nucleotide sequence ID" value="NZ_FZNO01000008.1"/>
</dbReference>
<keyword evidence="1 2" id="KW-0238">DNA-binding</keyword>
<evidence type="ECO:0000256" key="2">
    <source>
        <dbReference type="PROSITE-ProRule" id="PRU00335"/>
    </source>
</evidence>
<dbReference type="AlphaFoldDB" id="A0A238WLD4"/>
<proteinExistence type="predicted"/>
<name>A0A238WLD4_9ACTN</name>
<dbReference type="Pfam" id="PF17940">
    <property type="entry name" value="TetR_C_31"/>
    <property type="match status" value="1"/>
</dbReference>
<dbReference type="InterPro" id="IPR041583">
    <property type="entry name" value="TetR_C_31"/>
</dbReference>
<sequence>MAAAAGGARPATAKGAARREAIVAAAVAMLATDGPDAVSHRSVAAAARVPLAATTYYFGSLDDLLVAAVERAADDELGAVAELVEALPRRSRSTRWAAELVVGIVLGPRRRSDADLQAHYERFLASGRHPALRPVLQRARARVDALLTEALDRCGHGDADIEHLVAVLDGTAISALVEGDGSARTRALAAVRDALERSPR</sequence>
<evidence type="ECO:0000313" key="4">
    <source>
        <dbReference type="EMBL" id="SNR47171.1"/>
    </source>
</evidence>
<dbReference type="InterPro" id="IPR009057">
    <property type="entry name" value="Homeodomain-like_sf"/>
</dbReference>
<evidence type="ECO:0000313" key="5">
    <source>
        <dbReference type="Proteomes" id="UP000198403"/>
    </source>
</evidence>
<dbReference type="SUPFAM" id="SSF46689">
    <property type="entry name" value="Homeodomain-like"/>
    <property type="match status" value="1"/>
</dbReference>
<evidence type="ECO:0000259" key="3">
    <source>
        <dbReference type="PROSITE" id="PS50977"/>
    </source>
</evidence>
<dbReference type="Proteomes" id="UP000198403">
    <property type="component" value="Unassembled WGS sequence"/>
</dbReference>